<dbReference type="EMBL" id="ML976992">
    <property type="protein sequence ID" value="KAF1956335.1"/>
    <property type="molecule type" value="Genomic_DNA"/>
</dbReference>
<proteinExistence type="predicted"/>
<dbReference type="Proteomes" id="UP000800035">
    <property type="component" value="Unassembled WGS sequence"/>
</dbReference>
<organism evidence="1 2">
    <name type="scientific">Byssothecium circinans</name>
    <dbReference type="NCBI Taxonomy" id="147558"/>
    <lineage>
        <taxon>Eukaryota</taxon>
        <taxon>Fungi</taxon>
        <taxon>Dikarya</taxon>
        <taxon>Ascomycota</taxon>
        <taxon>Pezizomycotina</taxon>
        <taxon>Dothideomycetes</taxon>
        <taxon>Pleosporomycetidae</taxon>
        <taxon>Pleosporales</taxon>
        <taxon>Massarineae</taxon>
        <taxon>Massarinaceae</taxon>
        <taxon>Byssothecium</taxon>
    </lineage>
</organism>
<name>A0A6A5TUM0_9PLEO</name>
<sequence>MARKSSSTRSKNKPKEIKFHFRHAIPDDIPYIILLERCALFSSSISDHSIPTQQYDSYNRTLKDYIIARPSSPTSSTPIAFIELVKHRPQKCPCEVCKGAVACGELGMWADIVAMVVGKDYTLYWRGLCRQLVLASQQWVVEEGAREMKVRVSGEAGQVFKELGFLSLGGVEGEEGVCEMRKCFYL</sequence>
<keyword evidence="2" id="KW-1185">Reference proteome</keyword>
<evidence type="ECO:0000313" key="2">
    <source>
        <dbReference type="Proteomes" id="UP000800035"/>
    </source>
</evidence>
<reference evidence="1" key="1">
    <citation type="journal article" date="2020" name="Stud. Mycol.">
        <title>101 Dothideomycetes genomes: a test case for predicting lifestyles and emergence of pathogens.</title>
        <authorList>
            <person name="Haridas S."/>
            <person name="Albert R."/>
            <person name="Binder M."/>
            <person name="Bloem J."/>
            <person name="Labutti K."/>
            <person name="Salamov A."/>
            <person name="Andreopoulos B."/>
            <person name="Baker S."/>
            <person name="Barry K."/>
            <person name="Bills G."/>
            <person name="Bluhm B."/>
            <person name="Cannon C."/>
            <person name="Castanera R."/>
            <person name="Culley D."/>
            <person name="Daum C."/>
            <person name="Ezra D."/>
            <person name="Gonzalez J."/>
            <person name="Henrissat B."/>
            <person name="Kuo A."/>
            <person name="Liang C."/>
            <person name="Lipzen A."/>
            <person name="Lutzoni F."/>
            <person name="Magnuson J."/>
            <person name="Mondo S."/>
            <person name="Nolan M."/>
            <person name="Ohm R."/>
            <person name="Pangilinan J."/>
            <person name="Park H.-J."/>
            <person name="Ramirez L."/>
            <person name="Alfaro M."/>
            <person name="Sun H."/>
            <person name="Tritt A."/>
            <person name="Yoshinaga Y."/>
            <person name="Zwiers L.-H."/>
            <person name="Turgeon B."/>
            <person name="Goodwin S."/>
            <person name="Spatafora J."/>
            <person name="Crous P."/>
            <person name="Grigoriev I."/>
        </authorList>
    </citation>
    <scope>NUCLEOTIDE SEQUENCE</scope>
    <source>
        <strain evidence="1">CBS 675.92</strain>
    </source>
</reference>
<dbReference type="OrthoDB" id="10501642at2759"/>
<evidence type="ECO:0000313" key="1">
    <source>
        <dbReference type="EMBL" id="KAF1956335.1"/>
    </source>
</evidence>
<evidence type="ECO:0008006" key="3">
    <source>
        <dbReference type="Google" id="ProtNLM"/>
    </source>
</evidence>
<protein>
    <recommendedName>
        <fullName evidence="3">N-acetyltransferase domain-containing protein</fullName>
    </recommendedName>
</protein>
<accession>A0A6A5TUM0</accession>
<gene>
    <name evidence="1" type="ORF">CC80DRAFT_492582</name>
</gene>
<dbReference type="AlphaFoldDB" id="A0A6A5TUM0"/>